<dbReference type="SUPFAM" id="SSF50685">
    <property type="entry name" value="Barwin-like endoglucanases"/>
    <property type="match status" value="1"/>
</dbReference>
<keyword evidence="3" id="KW-1185">Reference proteome</keyword>
<keyword evidence="1" id="KW-0732">Signal</keyword>
<dbReference type="EMBL" id="JARJLG010000013">
    <property type="protein sequence ID" value="KAJ7775928.1"/>
    <property type="molecule type" value="Genomic_DNA"/>
</dbReference>
<evidence type="ECO:0000313" key="3">
    <source>
        <dbReference type="Proteomes" id="UP001215280"/>
    </source>
</evidence>
<comment type="caution">
    <text evidence="2">The sequence shown here is derived from an EMBL/GenBank/DDBJ whole genome shotgun (WGS) entry which is preliminary data.</text>
</comment>
<gene>
    <name evidence="2" type="ORF">DFH07DRAFT_798873</name>
</gene>
<dbReference type="Proteomes" id="UP001215280">
    <property type="component" value="Unassembled WGS sequence"/>
</dbReference>
<feature type="chain" id="PRO_5042104931" evidence="1">
    <location>
        <begin position="23"/>
        <end position="120"/>
    </location>
</feature>
<dbReference type="AlphaFoldDB" id="A0AAD7NUR0"/>
<sequence length="120" mass="12396">MFFKSLLLAVVSAVVLVGTVKAANYTGIANLGFFDTTNCGCPPWNGPYAIAIPSNLVGDAVCCDATVTLSYSGETVDAVFSGTYSGGAGPEDIALSPLAFGAIAGWPEETALFPVVWYFD</sequence>
<organism evidence="2 3">
    <name type="scientific">Mycena maculata</name>
    <dbReference type="NCBI Taxonomy" id="230809"/>
    <lineage>
        <taxon>Eukaryota</taxon>
        <taxon>Fungi</taxon>
        <taxon>Dikarya</taxon>
        <taxon>Basidiomycota</taxon>
        <taxon>Agaricomycotina</taxon>
        <taxon>Agaricomycetes</taxon>
        <taxon>Agaricomycetidae</taxon>
        <taxon>Agaricales</taxon>
        <taxon>Marasmiineae</taxon>
        <taxon>Mycenaceae</taxon>
        <taxon>Mycena</taxon>
    </lineage>
</organism>
<feature type="signal peptide" evidence="1">
    <location>
        <begin position="1"/>
        <end position="22"/>
    </location>
</feature>
<protein>
    <submittedName>
        <fullName evidence="2">Uncharacterized protein</fullName>
    </submittedName>
</protein>
<dbReference type="InterPro" id="IPR036908">
    <property type="entry name" value="RlpA-like_sf"/>
</dbReference>
<name>A0AAD7NUR0_9AGAR</name>
<evidence type="ECO:0000313" key="2">
    <source>
        <dbReference type="EMBL" id="KAJ7775928.1"/>
    </source>
</evidence>
<proteinExistence type="predicted"/>
<reference evidence="2" key="1">
    <citation type="submission" date="2023-03" db="EMBL/GenBank/DDBJ databases">
        <title>Massive genome expansion in bonnet fungi (Mycena s.s.) driven by repeated elements and novel gene families across ecological guilds.</title>
        <authorList>
            <consortium name="Lawrence Berkeley National Laboratory"/>
            <person name="Harder C.B."/>
            <person name="Miyauchi S."/>
            <person name="Viragh M."/>
            <person name="Kuo A."/>
            <person name="Thoen E."/>
            <person name="Andreopoulos B."/>
            <person name="Lu D."/>
            <person name="Skrede I."/>
            <person name="Drula E."/>
            <person name="Henrissat B."/>
            <person name="Morin E."/>
            <person name="Kohler A."/>
            <person name="Barry K."/>
            <person name="LaButti K."/>
            <person name="Morin E."/>
            <person name="Salamov A."/>
            <person name="Lipzen A."/>
            <person name="Mereny Z."/>
            <person name="Hegedus B."/>
            <person name="Baldrian P."/>
            <person name="Stursova M."/>
            <person name="Weitz H."/>
            <person name="Taylor A."/>
            <person name="Grigoriev I.V."/>
            <person name="Nagy L.G."/>
            <person name="Martin F."/>
            <person name="Kauserud H."/>
        </authorList>
    </citation>
    <scope>NUCLEOTIDE SEQUENCE</scope>
    <source>
        <strain evidence="2">CBHHK188m</strain>
    </source>
</reference>
<accession>A0AAD7NUR0</accession>
<evidence type="ECO:0000256" key="1">
    <source>
        <dbReference type="SAM" id="SignalP"/>
    </source>
</evidence>